<keyword evidence="4" id="KW-0238">DNA-binding</keyword>
<keyword evidence="5" id="KW-0804">Transcription</keyword>
<gene>
    <name evidence="8" type="ordered locus">COPRO5265_1163</name>
</gene>
<dbReference type="AlphaFoldDB" id="B5Y9M4"/>
<dbReference type="InterPro" id="IPR036388">
    <property type="entry name" value="WH-like_DNA-bd_sf"/>
</dbReference>
<dbReference type="PANTHER" id="PTHR33238:SF7">
    <property type="entry name" value="IRON-DEPENDENT TRANSCRIPTIONAL REGULATOR"/>
    <property type="match status" value="1"/>
</dbReference>
<evidence type="ECO:0000256" key="3">
    <source>
        <dbReference type="ARBA" id="ARBA00023015"/>
    </source>
</evidence>
<dbReference type="PANTHER" id="PTHR33238">
    <property type="entry name" value="IRON (METAL) DEPENDENT REPRESSOR, DTXR FAMILY"/>
    <property type="match status" value="1"/>
</dbReference>
<comment type="similarity">
    <text evidence="1">Belongs to the DtxR/MntR family.</text>
</comment>
<dbReference type="SUPFAM" id="SSF46785">
    <property type="entry name" value="Winged helix' DNA-binding domain"/>
    <property type="match status" value="1"/>
</dbReference>
<protein>
    <recommendedName>
        <fullName evidence="2">Transcriptional regulator MntR</fullName>
    </recommendedName>
</protein>
<dbReference type="RefSeq" id="WP_012544495.1">
    <property type="nucleotide sequence ID" value="NC_011295.1"/>
</dbReference>
<dbReference type="InterPro" id="IPR000835">
    <property type="entry name" value="HTH_MarR-typ"/>
</dbReference>
<evidence type="ECO:0000313" key="8">
    <source>
        <dbReference type="EMBL" id="ACI17844.1"/>
    </source>
</evidence>
<dbReference type="Proteomes" id="UP000001732">
    <property type="component" value="Chromosome"/>
</dbReference>
<dbReference type="KEGG" id="cpo:COPRO5265_1163"/>
<dbReference type="InterPro" id="IPR001367">
    <property type="entry name" value="Fe_dep_repressor"/>
</dbReference>
<dbReference type="InterPro" id="IPR022689">
    <property type="entry name" value="Iron_dep_repressor"/>
</dbReference>
<dbReference type="GO" id="GO:0046914">
    <property type="term" value="F:transition metal ion binding"/>
    <property type="evidence" value="ECO:0007669"/>
    <property type="project" value="InterPro"/>
</dbReference>
<organism evidence="8 9">
    <name type="scientific">Coprothermobacter proteolyticus (strain ATCC 35245 / DSM 5265 / OCM 4 / BT)</name>
    <dbReference type="NCBI Taxonomy" id="309798"/>
    <lineage>
        <taxon>Bacteria</taxon>
        <taxon>Pseudomonadati</taxon>
        <taxon>Coprothermobacterota</taxon>
        <taxon>Coprothermobacteria</taxon>
        <taxon>Coprothermobacterales</taxon>
        <taxon>Coprothermobacteraceae</taxon>
        <taxon>Coprothermobacter</taxon>
    </lineage>
</organism>
<dbReference type="EMBL" id="CP001145">
    <property type="protein sequence ID" value="ACI17844.1"/>
    <property type="molecule type" value="Genomic_DNA"/>
</dbReference>
<evidence type="ECO:0000259" key="7">
    <source>
        <dbReference type="PROSITE" id="PS50944"/>
    </source>
</evidence>
<evidence type="ECO:0000256" key="5">
    <source>
        <dbReference type="ARBA" id="ARBA00023163"/>
    </source>
</evidence>
<keyword evidence="9" id="KW-1185">Reference proteome</keyword>
<dbReference type="Pfam" id="PF02742">
    <property type="entry name" value="Fe_dep_repr_C"/>
    <property type="match status" value="1"/>
</dbReference>
<dbReference type="InterPro" id="IPR036421">
    <property type="entry name" value="Fe_dep_repressor_sf"/>
</dbReference>
<dbReference type="eggNOG" id="COG1321">
    <property type="taxonomic scope" value="Bacteria"/>
</dbReference>
<dbReference type="InterPro" id="IPR022687">
    <property type="entry name" value="HTH_DTXR"/>
</dbReference>
<proteinExistence type="inferred from homology"/>
<sequence length="137" mass="15731">MVEDTAPTQREEDIIEAIYRNPHRDQGVTVSELCKALVLAKPTVSLMVKKLQEKGLVTREPYKKIFLTKQGTEKAKAILRRHEAIKEILIKSGTPEDIAELDACKMEHFLHTETLEALMNSLFDPKEKERHNKKQPI</sequence>
<dbReference type="SMART" id="SM00347">
    <property type="entry name" value="HTH_MARR"/>
    <property type="match status" value="1"/>
</dbReference>
<dbReference type="GO" id="GO:0003700">
    <property type="term" value="F:DNA-binding transcription factor activity"/>
    <property type="evidence" value="ECO:0007669"/>
    <property type="project" value="InterPro"/>
</dbReference>
<comment type="function">
    <text evidence="6">In the presence of manganese, represses expression of mntH and mntS. Up-regulates expression of mntP.</text>
</comment>
<dbReference type="Gene3D" id="1.10.10.10">
    <property type="entry name" value="Winged helix-like DNA-binding domain superfamily/Winged helix DNA-binding domain"/>
    <property type="match status" value="1"/>
</dbReference>
<name>B5Y9M4_COPPD</name>
<reference evidence="9" key="1">
    <citation type="submission" date="2008-08" db="EMBL/GenBank/DDBJ databases">
        <title>The complete genome sequence of Coprothermobacter proteolyticus strain ATCC 5245 / DSM 5265 / BT.</title>
        <authorList>
            <person name="Dodson R.J."/>
            <person name="Durkin A.S."/>
            <person name="Wu M."/>
            <person name="Eisen J."/>
            <person name="Sutton G."/>
        </authorList>
    </citation>
    <scope>NUCLEOTIDE SEQUENCE [LARGE SCALE GENOMIC DNA]</scope>
    <source>
        <strain evidence="9">ATCC 35245 / DSM 5265 / OCM 4 / BT</strain>
    </source>
</reference>
<dbReference type="InterPro" id="IPR050536">
    <property type="entry name" value="DtxR_MntR_Metal-Reg"/>
</dbReference>
<accession>B5Y9M4</accession>
<feature type="domain" description="HTH dtxR-type" evidence="7">
    <location>
        <begin position="1"/>
        <end position="68"/>
    </location>
</feature>
<dbReference type="GO" id="GO:0003677">
    <property type="term" value="F:DNA binding"/>
    <property type="evidence" value="ECO:0007669"/>
    <property type="project" value="UniProtKB-KW"/>
</dbReference>
<dbReference type="Pfam" id="PF01325">
    <property type="entry name" value="Fe_dep_repress"/>
    <property type="match status" value="1"/>
</dbReference>
<dbReference type="STRING" id="309798.COPRO5265_1163"/>
<dbReference type="HOGENOM" id="CLU_069532_3_1_9"/>
<dbReference type="SMART" id="SM00529">
    <property type="entry name" value="HTH_DTXR"/>
    <property type="match status" value="1"/>
</dbReference>
<reference evidence="8 9" key="2">
    <citation type="journal article" date="2014" name="Genome Announc.">
        <title>Complete Genome Sequence of Coprothermobacter proteolyticus DSM 5265.</title>
        <authorList>
            <person name="Alexiev A."/>
            <person name="Coil D.A."/>
            <person name="Badger J.H."/>
            <person name="Enticknap J."/>
            <person name="Ward N."/>
            <person name="Robb F.T."/>
            <person name="Eisen J.A."/>
        </authorList>
    </citation>
    <scope>NUCLEOTIDE SEQUENCE [LARGE SCALE GENOMIC DNA]</scope>
    <source>
        <strain evidence="9">ATCC 35245 / DSM 5265 / OCM 4 / BT</strain>
    </source>
</reference>
<dbReference type="GO" id="GO:0046983">
    <property type="term" value="F:protein dimerization activity"/>
    <property type="evidence" value="ECO:0007669"/>
    <property type="project" value="InterPro"/>
</dbReference>
<evidence type="ECO:0000313" key="9">
    <source>
        <dbReference type="Proteomes" id="UP000001732"/>
    </source>
</evidence>
<evidence type="ECO:0000256" key="6">
    <source>
        <dbReference type="ARBA" id="ARBA00025185"/>
    </source>
</evidence>
<evidence type="ECO:0000256" key="2">
    <source>
        <dbReference type="ARBA" id="ARBA00022386"/>
    </source>
</evidence>
<dbReference type="OrthoDB" id="9794394at2"/>
<dbReference type="PROSITE" id="PS50944">
    <property type="entry name" value="HTH_DTXR"/>
    <property type="match status" value="1"/>
</dbReference>
<evidence type="ECO:0000256" key="4">
    <source>
        <dbReference type="ARBA" id="ARBA00023125"/>
    </source>
</evidence>
<keyword evidence="3" id="KW-0805">Transcription regulation</keyword>
<evidence type="ECO:0000256" key="1">
    <source>
        <dbReference type="ARBA" id="ARBA00007871"/>
    </source>
</evidence>
<dbReference type="Gene3D" id="1.10.60.10">
    <property type="entry name" value="Iron dependent repressor, metal binding and dimerisation domain"/>
    <property type="match status" value="1"/>
</dbReference>
<dbReference type="InterPro" id="IPR036390">
    <property type="entry name" value="WH_DNA-bd_sf"/>
</dbReference>